<dbReference type="AlphaFoldDB" id="A0A1Q8YHC7"/>
<keyword evidence="2" id="KW-1185">Reference proteome</keyword>
<organism evidence="1 2">
    <name type="scientific">Rhodoferax antarcticus ANT.BR</name>
    <dbReference type="NCBI Taxonomy" id="1111071"/>
    <lineage>
        <taxon>Bacteria</taxon>
        <taxon>Pseudomonadati</taxon>
        <taxon>Pseudomonadota</taxon>
        <taxon>Betaproteobacteria</taxon>
        <taxon>Burkholderiales</taxon>
        <taxon>Comamonadaceae</taxon>
        <taxon>Rhodoferax</taxon>
    </lineage>
</organism>
<gene>
    <name evidence="1" type="ORF">BLL52_1291</name>
</gene>
<comment type="caution">
    <text evidence="1">The sequence shown here is derived from an EMBL/GenBank/DDBJ whole genome shotgun (WGS) entry which is preliminary data.</text>
</comment>
<dbReference type="Proteomes" id="UP000185911">
    <property type="component" value="Unassembled WGS sequence"/>
</dbReference>
<protein>
    <submittedName>
        <fullName evidence="1">Uncharacterized protein</fullName>
    </submittedName>
</protein>
<name>A0A1Q8YHC7_9BURK</name>
<evidence type="ECO:0000313" key="2">
    <source>
        <dbReference type="Proteomes" id="UP000185911"/>
    </source>
</evidence>
<proteinExistence type="predicted"/>
<accession>A0A1Q8YHC7</accession>
<dbReference type="EMBL" id="MSYM01000008">
    <property type="protein sequence ID" value="OLP07461.1"/>
    <property type="molecule type" value="Genomic_DNA"/>
</dbReference>
<evidence type="ECO:0000313" key="1">
    <source>
        <dbReference type="EMBL" id="OLP07461.1"/>
    </source>
</evidence>
<sequence length="104" mass="11331">MCVSIIPHYGMHPDSMGAVQAAVVSLKINASCQTRPDDWMMRMRSQGEITREVAGSVRVRLSTRAFHPEARSHHPITAPSAIWGRISAVILSPVDSHPANAGNF</sequence>
<reference evidence="1 2" key="1">
    <citation type="submission" date="2017-01" db="EMBL/GenBank/DDBJ databases">
        <title>Genome sequence of Rhodoferax antarcticus ANT.BR, a psychrophilic purple nonsulfur bacterium from an Antarctic microbial mat.</title>
        <authorList>
            <person name="Baker J."/>
            <person name="Riester C."/>
            <person name="Skinner B."/>
            <person name="Newell A."/>
            <person name="Swingley W."/>
            <person name="Madigan M."/>
            <person name="Jung D."/>
            <person name="Asao M."/>
            <person name="Chen M."/>
            <person name="Loughlin P."/>
            <person name="Pan H."/>
            <person name="Lin S."/>
            <person name="Li N."/>
            <person name="Shaw J."/>
            <person name="Prado M."/>
            <person name="Sherman C."/>
            <person name="Li X."/>
            <person name="Tang J."/>
            <person name="Blankenship R."/>
            <person name="Zhao T."/>
            <person name="Touchman J."/>
            <person name="Sattley M."/>
        </authorList>
    </citation>
    <scope>NUCLEOTIDE SEQUENCE [LARGE SCALE GENOMIC DNA]</scope>
    <source>
        <strain evidence="1 2">ANT.BR</strain>
    </source>
</reference>